<evidence type="ECO:0000259" key="12">
    <source>
        <dbReference type="Pfam" id="PF06535"/>
    </source>
</evidence>
<keyword evidence="6" id="KW-0472">Membrane</keyword>
<evidence type="ECO:0000313" key="13">
    <source>
        <dbReference type="EMBL" id="CAL8072209.1"/>
    </source>
</evidence>
<sequence>MTFSLSQQCLAVTIVLLGVYTGITETTCDFDRSCLHIYNNLKGIYEEQDINDWNTICALSQDLKDCMKKTSRRCRGDLNYHFFEKLVKDLNSHIQVGSHCTGGLPKGSSGEGLARARPSSRPDRNHPHRHSGSTRRTQSDRCAPKIPADSPTVGCALFGLTNLKSFSEPLNYTDINYCSLAGAWSLVDTPEFAVQITNKGGLSPLPRDITATTLVTVIIKNSHCSERKTYQATFDEIPGMFSDGYTTAGSVYIETIRESEHVKIHLPYLLTTIDVIKVIDKLPIPSLSVAIKMPQVTVENLMSEPKRIRGLPLCYYGCPRAAANRQRSTDGVVGRSNNGGGSYYKSHCPAFPPPIEESEVPPSPSSSSLASSSEDIQSDSVQPQDFSSSLSAEFLQEDDEEESDEGDDSSPESSSIPLASDVIAGNTRRRHRASSHESNGGTTAVICASLNSVHRVLADSTVVSHKLRLPGEDNFSSSPSSSTNGDSSLMSSDANFAHVMNSALTSQSAPMSRYHSAFVYLVVILILVCR</sequence>
<feature type="signal peptide" evidence="10">
    <location>
        <begin position="1"/>
        <end position="26"/>
    </location>
</feature>
<evidence type="ECO:0000256" key="8">
    <source>
        <dbReference type="ARBA" id="ARBA00023288"/>
    </source>
</evidence>
<evidence type="ECO:0000256" key="3">
    <source>
        <dbReference type="ARBA" id="ARBA00022475"/>
    </source>
</evidence>
<evidence type="ECO:0000256" key="4">
    <source>
        <dbReference type="ARBA" id="ARBA00022622"/>
    </source>
</evidence>
<dbReference type="InterPro" id="IPR010536">
    <property type="entry name" value="RGM_N"/>
</dbReference>
<dbReference type="Pfam" id="PF06535">
    <property type="entry name" value="RGM_N"/>
    <property type="match status" value="1"/>
</dbReference>
<keyword evidence="14" id="KW-1185">Reference proteome</keyword>
<proteinExistence type="inferred from homology"/>
<evidence type="ECO:0000256" key="2">
    <source>
        <dbReference type="ARBA" id="ARBA00005321"/>
    </source>
</evidence>
<dbReference type="InterPro" id="IPR009496">
    <property type="entry name" value="RGM_C"/>
</dbReference>
<feature type="region of interest" description="Disordered" evidence="9">
    <location>
        <begin position="344"/>
        <end position="440"/>
    </location>
</feature>
<evidence type="ECO:0000313" key="14">
    <source>
        <dbReference type="Proteomes" id="UP001642540"/>
    </source>
</evidence>
<evidence type="ECO:0000256" key="10">
    <source>
        <dbReference type="SAM" id="SignalP"/>
    </source>
</evidence>
<keyword evidence="3" id="KW-1003">Cell membrane</keyword>
<keyword evidence="7" id="KW-0325">Glycoprotein</keyword>
<accession>A0ABP1PQG1</accession>
<feature type="region of interest" description="Disordered" evidence="9">
    <location>
        <begin position="101"/>
        <end position="146"/>
    </location>
</feature>
<feature type="compositionally biased region" description="Acidic residues" evidence="9">
    <location>
        <begin position="395"/>
        <end position="410"/>
    </location>
</feature>
<keyword evidence="4" id="KW-0336">GPI-anchor</keyword>
<keyword evidence="8" id="KW-0449">Lipoprotein</keyword>
<evidence type="ECO:0000256" key="7">
    <source>
        <dbReference type="ARBA" id="ARBA00023180"/>
    </source>
</evidence>
<gene>
    <name evidence="13" type="ORF">ODALV1_LOCUS2053</name>
</gene>
<feature type="region of interest" description="Disordered" evidence="9">
    <location>
        <begin position="469"/>
        <end position="489"/>
    </location>
</feature>
<evidence type="ECO:0000259" key="11">
    <source>
        <dbReference type="Pfam" id="PF06534"/>
    </source>
</evidence>
<dbReference type="Pfam" id="PF06534">
    <property type="entry name" value="RGM_C"/>
    <property type="match status" value="1"/>
</dbReference>
<comment type="similarity">
    <text evidence="2">Belongs to the repulsive guidance molecule (RGM) family.</text>
</comment>
<comment type="subcellular location">
    <subcellularLocation>
        <location evidence="1">Cell membrane</location>
        <topology evidence="1">Lipid-anchor</topology>
        <topology evidence="1">GPI-anchor</topology>
    </subcellularLocation>
</comment>
<dbReference type="PANTHER" id="PTHR31428:SF6">
    <property type="entry name" value="REPULSIVE GUIDANCE MOLECULE B HOMOLOG DRAG-1"/>
    <property type="match status" value="1"/>
</dbReference>
<dbReference type="Gene3D" id="3.40.1000.10">
    <property type="entry name" value="Mog1/PsbP, alpha/beta/alpha sandwich"/>
    <property type="match status" value="1"/>
</dbReference>
<organism evidence="13 14">
    <name type="scientific">Orchesella dallaii</name>
    <dbReference type="NCBI Taxonomy" id="48710"/>
    <lineage>
        <taxon>Eukaryota</taxon>
        <taxon>Metazoa</taxon>
        <taxon>Ecdysozoa</taxon>
        <taxon>Arthropoda</taxon>
        <taxon>Hexapoda</taxon>
        <taxon>Collembola</taxon>
        <taxon>Entomobryomorpha</taxon>
        <taxon>Entomobryoidea</taxon>
        <taxon>Orchesellidae</taxon>
        <taxon>Orchesellinae</taxon>
        <taxon>Orchesella</taxon>
    </lineage>
</organism>
<dbReference type="Proteomes" id="UP001642540">
    <property type="component" value="Unassembled WGS sequence"/>
</dbReference>
<evidence type="ECO:0000256" key="6">
    <source>
        <dbReference type="ARBA" id="ARBA00023136"/>
    </source>
</evidence>
<dbReference type="InterPro" id="IPR040287">
    <property type="entry name" value="RGM"/>
</dbReference>
<feature type="chain" id="PRO_5047242054" evidence="10">
    <location>
        <begin position="27"/>
        <end position="530"/>
    </location>
</feature>
<dbReference type="PANTHER" id="PTHR31428">
    <property type="entry name" value="RGM DOMAIN FAMILY MEMBER DRAG-1"/>
    <property type="match status" value="1"/>
</dbReference>
<comment type="caution">
    <text evidence="13">The sequence shown here is derived from an EMBL/GenBank/DDBJ whole genome shotgun (WGS) entry which is preliminary data.</text>
</comment>
<protein>
    <submittedName>
        <fullName evidence="13">Uncharacterized protein</fullName>
    </submittedName>
</protein>
<reference evidence="13 14" key="1">
    <citation type="submission" date="2024-08" db="EMBL/GenBank/DDBJ databases">
        <authorList>
            <person name="Cucini C."/>
            <person name="Frati F."/>
        </authorList>
    </citation>
    <scope>NUCLEOTIDE SEQUENCE [LARGE SCALE GENOMIC DNA]</scope>
</reference>
<evidence type="ECO:0000256" key="5">
    <source>
        <dbReference type="ARBA" id="ARBA00022729"/>
    </source>
</evidence>
<feature type="compositionally biased region" description="Low complexity" evidence="9">
    <location>
        <begin position="365"/>
        <end position="382"/>
    </location>
</feature>
<feature type="domain" description="Repulsive guidance molecule C-terminal" evidence="11">
    <location>
        <begin position="155"/>
        <end position="323"/>
    </location>
</feature>
<feature type="compositionally biased region" description="Low complexity" evidence="9">
    <location>
        <begin position="476"/>
        <end position="488"/>
    </location>
</feature>
<name>A0ABP1PQG1_9HEXA</name>
<feature type="domain" description="Repulsive guidance molecule N-terminal" evidence="12">
    <location>
        <begin position="31"/>
        <end position="92"/>
    </location>
</feature>
<evidence type="ECO:0000256" key="1">
    <source>
        <dbReference type="ARBA" id="ARBA00004609"/>
    </source>
</evidence>
<dbReference type="EMBL" id="CAXLJM020000007">
    <property type="protein sequence ID" value="CAL8072209.1"/>
    <property type="molecule type" value="Genomic_DNA"/>
</dbReference>
<keyword evidence="5 10" id="KW-0732">Signal</keyword>
<evidence type="ECO:0000256" key="9">
    <source>
        <dbReference type="SAM" id="MobiDB-lite"/>
    </source>
</evidence>